<accession>H1DDR9</accession>
<evidence type="ECO:0000313" key="2">
    <source>
        <dbReference type="Proteomes" id="UP000004892"/>
    </source>
</evidence>
<dbReference type="Gene3D" id="2.60.40.10">
    <property type="entry name" value="Immunoglobulins"/>
    <property type="match status" value="1"/>
</dbReference>
<dbReference type="RefSeq" id="WP_009135559.1">
    <property type="nucleotide sequence ID" value="NZ_JH594596.1"/>
</dbReference>
<protein>
    <recommendedName>
        <fullName evidence="3">Fibronectin type-III domain-containing protein</fullName>
    </recommendedName>
</protein>
<dbReference type="eggNOG" id="COG4733">
    <property type="taxonomic scope" value="Bacteria"/>
</dbReference>
<gene>
    <name evidence="1" type="ORF">HMPREF9449_00405</name>
</gene>
<dbReference type="HOGENOM" id="CLU_1990375_0_0_10"/>
<evidence type="ECO:0008006" key="3">
    <source>
        <dbReference type="Google" id="ProtNLM"/>
    </source>
</evidence>
<proteinExistence type="predicted"/>
<dbReference type="Proteomes" id="UP000004892">
    <property type="component" value="Unassembled WGS sequence"/>
</dbReference>
<dbReference type="STRING" id="742817.HMPREF9449_00405"/>
<dbReference type="PATRIC" id="fig|742817.3.peg.432"/>
<dbReference type="AlphaFoldDB" id="H1DDR9"/>
<name>H1DDR9_9BACT</name>
<evidence type="ECO:0000313" key="1">
    <source>
        <dbReference type="EMBL" id="EHP50716.1"/>
    </source>
</evidence>
<keyword evidence="2" id="KW-1185">Reference proteome</keyword>
<dbReference type="InterPro" id="IPR013783">
    <property type="entry name" value="Ig-like_fold"/>
</dbReference>
<organism evidence="1 2">
    <name type="scientific">Odoribacter laneus YIT 12061</name>
    <dbReference type="NCBI Taxonomy" id="742817"/>
    <lineage>
        <taxon>Bacteria</taxon>
        <taxon>Pseudomonadati</taxon>
        <taxon>Bacteroidota</taxon>
        <taxon>Bacteroidia</taxon>
        <taxon>Bacteroidales</taxon>
        <taxon>Odoribacteraceae</taxon>
        <taxon>Odoribacter</taxon>
    </lineage>
</organism>
<sequence length="125" mass="14306">MKKKCLLLICLGIWACEDIFEKDIRHKQVDVLAPPSGLETTRTTLTFVWNPLKGASDYRLIVVSPAFKWIESYLLDTVVETCRFTLDLPEGEYEWTVRGLNSAYESRDTISFFRVISPEEGGTEP</sequence>
<dbReference type="EMBL" id="ADMC01000005">
    <property type="protein sequence ID" value="EHP50716.1"/>
    <property type="molecule type" value="Genomic_DNA"/>
</dbReference>
<comment type="caution">
    <text evidence="1">The sequence shown here is derived from an EMBL/GenBank/DDBJ whole genome shotgun (WGS) entry which is preliminary data.</text>
</comment>
<dbReference type="GeneID" id="98068059"/>
<reference evidence="1 2" key="1">
    <citation type="submission" date="2012-01" db="EMBL/GenBank/DDBJ databases">
        <title>The Genome Sequence of Odoribacter laneus YIT 12061.</title>
        <authorList>
            <consortium name="The Broad Institute Genome Sequencing Platform"/>
            <person name="Earl A."/>
            <person name="Ward D."/>
            <person name="Feldgarden M."/>
            <person name="Gevers D."/>
            <person name="Morotomi M."/>
            <person name="Young S.K."/>
            <person name="Zeng Q."/>
            <person name="Gargeya S."/>
            <person name="Fitzgerald M."/>
            <person name="Haas B."/>
            <person name="Abouelleil A."/>
            <person name="Alvarado L."/>
            <person name="Arachchi H.M."/>
            <person name="Berlin A."/>
            <person name="Chapman S.B."/>
            <person name="Gearin G."/>
            <person name="Goldberg J."/>
            <person name="Griggs A."/>
            <person name="Gujja S."/>
            <person name="Hansen M."/>
            <person name="Heiman D."/>
            <person name="Howarth C."/>
            <person name="Larimer J."/>
            <person name="Lui A."/>
            <person name="MacDonald P.J.P."/>
            <person name="McCowen C."/>
            <person name="Montmayeur A."/>
            <person name="Murphy C."/>
            <person name="Neiman D."/>
            <person name="Pearson M."/>
            <person name="Priest M."/>
            <person name="Roberts A."/>
            <person name="Saif S."/>
            <person name="Shea T."/>
            <person name="Sisk P."/>
            <person name="Stolte C."/>
            <person name="Sykes S."/>
            <person name="Wortman J."/>
            <person name="Nusbaum C."/>
            <person name="Birren B."/>
        </authorList>
    </citation>
    <scope>NUCLEOTIDE SEQUENCE [LARGE SCALE GENOMIC DNA]</scope>
    <source>
        <strain evidence="1 2">YIT 12061</strain>
    </source>
</reference>